<sequence>MATLLGRYPVLMFVLETELHGTCTDLGNVSTITTSHLIPTTSIRMDDKSTQRPCFLVSG</sequence>
<evidence type="ECO:0000313" key="2">
    <source>
        <dbReference type="Proteomes" id="UP001164746"/>
    </source>
</evidence>
<gene>
    <name evidence="1" type="ORF">MAR_002242</name>
</gene>
<dbReference type="Proteomes" id="UP001164746">
    <property type="component" value="Chromosome 11"/>
</dbReference>
<evidence type="ECO:0000313" key="1">
    <source>
        <dbReference type="EMBL" id="WAR20404.1"/>
    </source>
</evidence>
<proteinExistence type="predicted"/>
<protein>
    <submittedName>
        <fullName evidence="1">Uncharacterized protein</fullName>
    </submittedName>
</protein>
<reference evidence="1" key="1">
    <citation type="submission" date="2022-11" db="EMBL/GenBank/DDBJ databases">
        <title>Centuries of genome instability and evolution in soft-shell clam transmissible cancer (bioRxiv).</title>
        <authorList>
            <person name="Hart S.F.M."/>
            <person name="Yonemitsu M.A."/>
            <person name="Giersch R.M."/>
            <person name="Beal B.F."/>
            <person name="Arriagada G."/>
            <person name="Davis B.W."/>
            <person name="Ostrander E.A."/>
            <person name="Goff S.P."/>
            <person name="Metzger M.J."/>
        </authorList>
    </citation>
    <scope>NUCLEOTIDE SEQUENCE</scope>
    <source>
        <strain evidence="1">MELC-2E11</strain>
        <tissue evidence="1">Siphon/mantle</tissue>
    </source>
</reference>
<accession>A0ABY7FHQ4</accession>
<name>A0ABY7FHQ4_MYAAR</name>
<organism evidence="1 2">
    <name type="scientific">Mya arenaria</name>
    <name type="common">Soft-shell clam</name>
    <dbReference type="NCBI Taxonomy" id="6604"/>
    <lineage>
        <taxon>Eukaryota</taxon>
        <taxon>Metazoa</taxon>
        <taxon>Spiralia</taxon>
        <taxon>Lophotrochozoa</taxon>
        <taxon>Mollusca</taxon>
        <taxon>Bivalvia</taxon>
        <taxon>Autobranchia</taxon>
        <taxon>Heteroconchia</taxon>
        <taxon>Euheterodonta</taxon>
        <taxon>Imparidentia</taxon>
        <taxon>Neoheterodontei</taxon>
        <taxon>Myida</taxon>
        <taxon>Myoidea</taxon>
        <taxon>Myidae</taxon>
        <taxon>Mya</taxon>
    </lineage>
</organism>
<dbReference type="EMBL" id="CP111022">
    <property type="protein sequence ID" value="WAR20404.1"/>
    <property type="molecule type" value="Genomic_DNA"/>
</dbReference>
<keyword evidence="2" id="KW-1185">Reference proteome</keyword>